<feature type="transmembrane region" description="Helical" evidence="1">
    <location>
        <begin position="147"/>
        <end position="169"/>
    </location>
</feature>
<reference evidence="2 3" key="1">
    <citation type="submission" date="2018-09" db="EMBL/GenBank/DDBJ databases">
        <title>A clostridial neurotoxin that targets Anopheles mosquitoes.</title>
        <authorList>
            <person name="Contreras E."/>
            <person name="Masuyer G."/>
            <person name="Qureshi N."/>
            <person name="Chawla S."/>
            <person name="Lim H.L."/>
            <person name="Chen J."/>
            <person name="Stenmark P."/>
            <person name="Gill S."/>
        </authorList>
    </citation>
    <scope>NUCLEOTIDE SEQUENCE [LARGE SCALE GENOMIC DNA]</scope>
    <source>
        <strain evidence="2 3">Cbm</strain>
    </source>
</reference>
<dbReference type="PANTHER" id="PTHR40076">
    <property type="entry name" value="MEMBRANE PROTEIN-RELATED"/>
    <property type="match status" value="1"/>
</dbReference>
<keyword evidence="1" id="KW-0812">Transmembrane</keyword>
<dbReference type="Proteomes" id="UP000326961">
    <property type="component" value="Chromosome"/>
</dbReference>
<dbReference type="InterPro" id="IPR010380">
    <property type="entry name" value="DUF975"/>
</dbReference>
<dbReference type="Pfam" id="PF06161">
    <property type="entry name" value="DUF975"/>
    <property type="match status" value="1"/>
</dbReference>
<gene>
    <name evidence="2" type="ORF">D4A35_15605</name>
</gene>
<proteinExistence type="predicted"/>
<dbReference type="EMBL" id="CP032452">
    <property type="protein sequence ID" value="QEZ70250.1"/>
    <property type="molecule type" value="Genomic_DNA"/>
</dbReference>
<organism evidence="2 3">
    <name type="scientific">Paraclostridium bifermentans</name>
    <name type="common">Clostridium bifermentans</name>
    <dbReference type="NCBI Taxonomy" id="1490"/>
    <lineage>
        <taxon>Bacteria</taxon>
        <taxon>Bacillati</taxon>
        <taxon>Bacillota</taxon>
        <taxon>Clostridia</taxon>
        <taxon>Peptostreptococcales</taxon>
        <taxon>Peptostreptococcaceae</taxon>
        <taxon>Paraclostridium</taxon>
    </lineage>
</organism>
<dbReference type="RefSeq" id="WP_150887132.1">
    <property type="nucleotide sequence ID" value="NZ_CP032452.1"/>
</dbReference>
<accession>A0A5P3XIS2</accession>
<evidence type="ECO:0000313" key="2">
    <source>
        <dbReference type="EMBL" id="QEZ70250.1"/>
    </source>
</evidence>
<protein>
    <submittedName>
        <fullName evidence="2">DUF975 family protein</fullName>
    </submittedName>
</protein>
<evidence type="ECO:0000313" key="3">
    <source>
        <dbReference type="Proteomes" id="UP000326961"/>
    </source>
</evidence>
<feature type="transmembrane region" description="Helical" evidence="1">
    <location>
        <begin position="112"/>
        <end position="135"/>
    </location>
</feature>
<evidence type="ECO:0000256" key="1">
    <source>
        <dbReference type="SAM" id="Phobius"/>
    </source>
</evidence>
<keyword evidence="1" id="KW-1133">Transmembrane helix</keyword>
<dbReference type="AlphaFoldDB" id="A0A5P3XIS2"/>
<keyword evidence="1" id="KW-0472">Membrane</keyword>
<feature type="transmembrane region" description="Helical" evidence="1">
    <location>
        <begin position="37"/>
        <end position="56"/>
    </location>
</feature>
<feature type="transmembrane region" description="Helical" evidence="1">
    <location>
        <begin position="206"/>
        <end position="232"/>
    </location>
</feature>
<name>A0A5P3XIS2_PARBF</name>
<feature type="transmembrane region" description="Helical" evidence="1">
    <location>
        <begin position="62"/>
        <end position="91"/>
    </location>
</feature>
<dbReference type="PANTHER" id="PTHR40076:SF1">
    <property type="entry name" value="MEMBRANE PROTEIN"/>
    <property type="match status" value="1"/>
</dbReference>
<sequence>MYVVLNVIQIKNKGAFKIDRVQLKELSKSQLKGNWKIPVLLTLSYSVASIIISMLQGQSESMLLALVMFVVSFGFGVFITIGIPNFYLMFIEKMGNGSFSDVVVSKSKFIKALIYTVILSAIVFIATFIVIGVALGGTVVFTFSESGFGAGFIFGILGILVLLILLTILELALMLTPYIIIEHEHLGTIEAMGLSIKMMKGNKWKFFVIELSFIGWAILSALTFGIGFLWLIPYISLTQANFYRDLSFNYLNK</sequence>